<dbReference type="InterPro" id="IPR016768">
    <property type="entry name" value="UCP019883"/>
</dbReference>
<evidence type="ECO:0008006" key="4">
    <source>
        <dbReference type="Google" id="ProtNLM"/>
    </source>
</evidence>
<evidence type="ECO:0000313" key="3">
    <source>
        <dbReference type="Proteomes" id="UP000189177"/>
    </source>
</evidence>
<protein>
    <recommendedName>
        <fullName evidence="4">DUF2818 domain-containing protein</fullName>
    </recommendedName>
</protein>
<comment type="caution">
    <text evidence="2">The sequence shown here is derived from an EMBL/GenBank/DDBJ whole genome shotgun (WGS) entry which is preliminary data.</text>
</comment>
<sequence>MNQLVPFEVLVWGFVAFAFVAANLPWLTDRIALMFLPATGTKGGWTRVFEWLVLFLLVGLIGKGLEHQATGSVHAQGWEFYVIGLSMFAVFAIPGFIWRHDLRPHLRQRARRSR</sequence>
<keyword evidence="1" id="KW-0812">Transmembrane</keyword>
<keyword evidence="3" id="KW-1185">Reference proteome</keyword>
<reference evidence="2 3" key="1">
    <citation type="submission" date="2017-02" db="EMBL/GenBank/DDBJ databases">
        <title>Genomic diversity within the haloalkaliphilic genus Thioalkalivibrio.</title>
        <authorList>
            <person name="Ahn A.-C."/>
            <person name="Meier-Kolthoff J."/>
            <person name="Overmars L."/>
            <person name="Richter M."/>
            <person name="Woyke T."/>
            <person name="Sorokin D.Y."/>
            <person name="Muyzer G."/>
        </authorList>
    </citation>
    <scope>NUCLEOTIDE SEQUENCE [LARGE SCALE GENOMIC DNA]</scope>
    <source>
        <strain evidence="2 3">HL17</strain>
    </source>
</reference>
<dbReference type="RefSeq" id="WP_077243679.1">
    <property type="nucleotide sequence ID" value="NZ_MUZR01000007.1"/>
</dbReference>
<dbReference type="Proteomes" id="UP000189177">
    <property type="component" value="Unassembled WGS sequence"/>
</dbReference>
<feature type="transmembrane region" description="Helical" evidence="1">
    <location>
        <begin position="6"/>
        <end position="27"/>
    </location>
</feature>
<feature type="transmembrane region" description="Helical" evidence="1">
    <location>
        <begin position="80"/>
        <end position="98"/>
    </location>
</feature>
<gene>
    <name evidence="2" type="ORF">B1A74_02595</name>
</gene>
<accession>A0A1V3A112</accession>
<organism evidence="2 3">
    <name type="scientific">Thioalkalivibrio halophilus</name>
    <dbReference type="NCBI Taxonomy" id="252474"/>
    <lineage>
        <taxon>Bacteria</taxon>
        <taxon>Pseudomonadati</taxon>
        <taxon>Pseudomonadota</taxon>
        <taxon>Gammaproteobacteria</taxon>
        <taxon>Chromatiales</taxon>
        <taxon>Ectothiorhodospiraceae</taxon>
        <taxon>Thioalkalivibrio</taxon>
    </lineage>
</organism>
<dbReference type="EMBL" id="MUZR01000007">
    <property type="protein sequence ID" value="OOC11034.1"/>
    <property type="molecule type" value="Genomic_DNA"/>
</dbReference>
<keyword evidence="1" id="KW-0472">Membrane</keyword>
<dbReference type="Pfam" id="PF10993">
    <property type="entry name" value="DUF2818"/>
    <property type="match status" value="1"/>
</dbReference>
<evidence type="ECO:0000256" key="1">
    <source>
        <dbReference type="SAM" id="Phobius"/>
    </source>
</evidence>
<dbReference type="OrthoDB" id="5785537at2"/>
<dbReference type="STRING" id="252474.B1A74_02595"/>
<keyword evidence="1" id="KW-1133">Transmembrane helix</keyword>
<evidence type="ECO:0000313" key="2">
    <source>
        <dbReference type="EMBL" id="OOC11034.1"/>
    </source>
</evidence>
<proteinExistence type="predicted"/>
<name>A0A1V3A112_9GAMM</name>
<feature type="transmembrane region" description="Helical" evidence="1">
    <location>
        <begin position="48"/>
        <end position="65"/>
    </location>
</feature>
<dbReference type="AlphaFoldDB" id="A0A1V3A112"/>